<keyword evidence="3" id="KW-1185">Reference proteome</keyword>
<dbReference type="Proteomes" id="UP000784294">
    <property type="component" value="Unassembled WGS sequence"/>
</dbReference>
<feature type="non-terminal residue" evidence="2">
    <location>
        <position position="323"/>
    </location>
</feature>
<accession>A0A3S5FE81</accession>
<name>A0A3S5FE81_9PLAT</name>
<evidence type="ECO:0000313" key="3">
    <source>
        <dbReference type="Proteomes" id="UP000784294"/>
    </source>
</evidence>
<evidence type="ECO:0000256" key="1">
    <source>
        <dbReference type="SAM" id="MobiDB-lite"/>
    </source>
</evidence>
<reference evidence="2" key="1">
    <citation type="submission" date="2018-11" db="EMBL/GenBank/DDBJ databases">
        <authorList>
            <consortium name="Pathogen Informatics"/>
        </authorList>
    </citation>
    <scope>NUCLEOTIDE SEQUENCE</scope>
</reference>
<dbReference type="AlphaFoldDB" id="A0A3S5FE81"/>
<feature type="region of interest" description="Disordered" evidence="1">
    <location>
        <begin position="228"/>
        <end position="265"/>
    </location>
</feature>
<evidence type="ECO:0000313" key="2">
    <source>
        <dbReference type="EMBL" id="VEL23662.1"/>
    </source>
</evidence>
<protein>
    <submittedName>
        <fullName evidence="2">Uncharacterized protein</fullName>
    </submittedName>
</protein>
<comment type="caution">
    <text evidence="2">The sequence shown here is derived from an EMBL/GenBank/DDBJ whole genome shotgun (WGS) entry which is preliminary data.</text>
</comment>
<dbReference type="EMBL" id="CAAALY010063148">
    <property type="protein sequence ID" value="VEL23662.1"/>
    <property type="molecule type" value="Genomic_DNA"/>
</dbReference>
<proteinExistence type="predicted"/>
<gene>
    <name evidence="2" type="ORF">PXEA_LOCUS17102</name>
</gene>
<organism evidence="2 3">
    <name type="scientific">Protopolystoma xenopodis</name>
    <dbReference type="NCBI Taxonomy" id="117903"/>
    <lineage>
        <taxon>Eukaryota</taxon>
        <taxon>Metazoa</taxon>
        <taxon>Spiralia</taxon>
        <taxon>Lophotrochozoa</taxon>
        <taxon>Platyhelminthes</taxon>
        <taxon>Monogenea</taxon>
        <taxon>Polyopisthocotylea</taxon>
        <taxon>Polystomatidea</taxon>
        <taxon>Polystomatidae</taxon>
        <taxon>Protopolystoma</taxon>
    </lineage>
</organism>
<sequence length="323" mass="34612">MYFQKIPRFVIFWSSCACSNTTSCDLSSYHTTLNICFTGSDNVADISDTTDLDTIACTVSAAMATAVSAEAAATITDTVEATAAHPQDVFRPPLDVPLEPHFPFSSLPPGSPSYLVSPDVTNTKPPSCLAGSDFDIASPKEDPAFSHLSHPMDQNLGCPHPQHQNRHNLQTYPPSCPSWRSAGVRIICQGPVDRRTAARHLASPIRLKWPPSSNPLCPTDAARRSNLSLSPSLADRGLSSRQRDQRHRLLQRRASDQSIKPAMSATSTVADSECVTVPVMKASVPSSSSGFSTGAHSEMSLGGQAHAMSFVPPGLTGPRAWFL</sequence>